<dbReference type="Pfam" id="PF12867">
    <property type="entry name" value="DinB_2"/>
    <property type="match status" value="1"/>
</dbReference>
<dbReference type="InterPro" id="IPR034660">
    <property type="entry name" value="DinB/YfiT-like"/>
</dbReference>
<dbReference type="EMBL" id="JAPDHZ010000002">
    <property type="protein sequence ID" value="MDG0790853.1"/>
    <property type="molecule type" value="Genomic_DNA"/>
</dbReference>
<protein>
    <submittedName>
        <fullName evidence="2">DinB family protein</fullName>
    </submittedName>
</protein>
<sequence>MSQIIIDSAKTVRRLSMDAVEAIPESLFDVRPVGFNNTIRWNVGHLVYWMDAYRSLCFSAESAIPSAYAAFFNSGTKPADWTAAPPDKEELLDLMARQLASFDEIAPERLNEPLPSPLQFGPLTFRLAGELFNFGLMHESMHLATCGSLAKAASVRSAGGVSAS</sequence>
<dbReference type="Gene3D" id="1.20.120.450">
    <property type="entry name" value="dinb family like domain"/>
    <property type="match status" value="1"/>
</dbReference>
<evidence type="ECO:0000313" key="3">
    <source>
        <dbReference type="Proteomes" id="UP001153387"/>
    </source>
</evidence>
<keyword evidence="3" id="KW-1185">Reference proteome</keyword>
<dbReference type="Proteomes" id="UP001153387">
    <property type="component" value="Unassembled WGS sequence"/>
</dbReference>
<accession>A0A9X4KEZ6</accession>
<gene>
    <name evidence="2" type="ORF">OMP38_08235</name>
</gene>
<reference evidence="2 3" key="1">
    <citation type="submission" date="2022-10" db="EMBL/GenBank/DDBJ databases">
        <title>Comparative genomic analysis of Cohnella hashimotonis sp. nov., isolated from the International Space Station.</title>
        <authorList>
            <person name="Simpson A."/>
            <person name="Venkateswaran K."/>
        </authorList>
    </citation>
    <scope>NUCLEOTIDE SEQUENCE [LARGE SCALE GENOMIC DNA]</scope>
    <source>
        <strain evidence="2 3">DSM 18997</strain>
    </source>
</reference>
<dbReference type="AlphaFoldDB" id="A0A9X4KEZ6"/>
<dbReference type="SUPFAM" id="SSF109854">
    <property type="entry name" value="DinB/YfiT-like putative metalloenzymes"/>
    <property type="match status" value="1"/>
</dbReference>
<comment type="caution">
    <text evidence="2">The sequence shown here is derived from an EMBL/GenBank/DDBJ whole genome shotgun (WGS) entry which is preliminary data.</text>
</comment>
<organism evidence="2 3">
    <name type="scientific">Cohnella ginsengisoli</name>
    <dbReference type="NCBI Taxonomy" id="425004"/>
    <lineage>
        <taxon>Bacteria</taxon>
        <taxon>Bacillati</taxon>
        <taxon>Bacillota</taxon>
        <taxon>Bacilli</taxon>
        <taxon>Bacillales</taxon>
        <taxon>Paenibacillaceae</taxon>
        <taxon>Cohnella</taxon>
    </lineage>
</organism>
<dbReference type="RefSeq" id="WP_277564643.1">
    <property type="nucleotide sequence ID" value="NZ_JAPDHZ010000002.1"/>
</dbReference>
<name>A0A9X4KEZ6_9BACL</name>
<feature type="domain" description="DinB-like" evidence="1">
    <location>
        <begin position="11"/>
        <end position="145"/>
    </location>
</feature>
<evidence type="ECO:0000313" key="2">
    <source>
        <dbReference type="EMBL" id="MDG0790853.1"/>
    </source>
</evidence>
<evidence type="ECO:0000259" key="1">
    <source>
        <dbReference type="Pfam" id="PF12867"/>
    </source>
</evidence>
<proteinExistence type="predicted"/>
<dbReference type="InterPro" id="IPR024775">
    <property type="entry name" value="DinB-like"/>
</dbReference>